<sequence length="383" mass="45387">MLTLMKNIILSNKFLIIKKHKNIQLTIVNNLHIKQVLYNKNESASKIIPYHFNVKRKEKETFLEIIHLYKKEDCARKEQLQFILTALKYMDEFGVNKDLEIYKELLDIFPKNKYIPKNKFQNMFLHYAKHQNVAINILKKMEKNFVIPDFEIQELIIKIFGDKNLVIKKCWNIFYWFPKFSQLNPWPVPRPIPIDPKELAEFAITKMSCIDVQANTIIYKTKDIPDAIDDTWIVSSMSRSQQELLAVHPTNKSLIVEGPFMMWVDKYCINYFVLKGDPIKREIIYEDCSDISHLQIPFWEKHHFKIPLTKHEQEDGVYYAICATGTSSKDSLLSWIRCLQKISPILEKIPITFKIKSSSNQQLYIENNKISNENINIQYEYLQ</sequence>
<evidence type="ECO:0000259" key="12">
    <source>
        <dbReference type="SMART" id="SM01284"/>
    </source>
</evidence>
<evidence type="ECO:0000313" key="13">
    <source>
        <dbReference type="EMBL" id="PBC32657.1"/>
    </source>
</evidence>
<dbReference type="Pfam" id="PF06239">
    <property type="entry name" value="ECSIT_N"/>
    <property type="match status" value="1"/>
</dbReference>
<evidence type="ECO:0000313" key="14">
    <source>
        <dbReference type="Proteomes" id="UP000242457"/>
    </source>
</evidence>
<keyword evidence="9" id="KW-0809">Transit peptide</keyword>
<reference evidence="13 14" key="1">
    <citation type="submission" date="2014-07" db="EMBL/GenBank/DDBJ databases">
        <title>Genomic and transcriptomic analysis on Apis cerana provide comprehensive insights into honey bee biology.</title>
        <authorList>
            <person name="Diao Q."/>
            <person name="Sun L."/>
            <person name="Zheng H."/>
            <person name="Zheng H."/>
            <person name="Xu S."/>
            <person name="Wang S."/>
            <person name="Zeng Z."/>
            <person name="Hu F."/>
            <person name="Su S."/>
            <person name="Wu J."/>
        </authorList>
    </citation>
    <scope>NUCLEOTIDE SEQUENCE [LARGE SCALE GENOMIC DNA]</scope>
    <source>
        <tissue evidence="13">Pupae without intestine</tissue>
    </source>
</reference>
<evidence type="ECO:0000256" key="5">
    <source>
        <dbReference type="ARBA" id="ARBA00019998"/>
    </source>
</evidence>
<evidence type="ECO:0000256" key="11">
    <source>
        <dbReference type="ARBA" id="ARBA00023242"/>
    </source>
</evidence>
<dbReference type="InterPro" id="IPR029342">
    <property type="entry name" value="ECIST_C"/>
</dbReference>
<dbReference type="GO" id="GO:0005739">
    <property type="term" value="C:mitochondrion"/>
    <property type="evidence" value="ECO:0007669"/>
    <property type="project" value="UniProtKB-SubCell"/>
</dbReference>
<dbReference type="SMART" id="SM01284">
    <property type="entry name" value="ECSIT_Cterm"/>
    <property type="match status" value="1"/>
</dbReference>
<keyword evidence="7" id="KW-0399">Innate immunity</keyword>
<organism evidence="13 14">
    <name type="scientific">Apis cerana cerana</name>
    <name type="common">Oriental honeybee</name>
    <dbReference type="NCBI Taxonomy" id="94128"/>
    <lineage>
        <taxon>Eukaryota</taxon>
        <taxon>Metazoa</taxon>
        <taxon>Ecdysozoa</taxon>
        <taxon>Arthropoda</taxon>
        <taxon>Hexapoda</taxon>
        <taxon>Insecta</taxon>
        <taxon>Pterygota</taxon>
        <taxon>Neoptera</taxon>
        <taxon>Endopterygota</taxon>
        <taxon>Hymenoptera</taxon>
        <taxon>Apocrita</taxon>
        <taxon>Aculeata</taxon>
        <taxon>Apoidea</taxon>
        <taxon>Anthophila</taxon>
        <taxon>Apidae</taxon>
        <taxon>Apis</taxon>
    </lineage>
</organism>
<comment type="similarity">
    <text evidence="4">Belongs to the ECSIT family.</text>
</comment>
<evidence type="ECO:0000256" key="1">
    <source>
        <dbReference type="ARBA" id="ARBA00004123"/>
    </source>
</evidence>
<dbReference type="AlphaFoldDB" id="A0A2A3ELS3"/>
<dbReference type="OrthoDB" id="10064298at2759"/>
<evidence type="ECO:0000256" key="6">
    <source>
        <dbReference type="ARBA" id="ARBA00022490"/>
    </source>
</evidence>
<dbReference type="InterPro" id="IPR010418">
    <property type="entry name" value="ECSIT"/>
</dbReference>
<dbReference type="EMBL" id="KZ288215">
    <property type="protein sequence ID" value="PBC32657.1"/>
    <property type="molecule type" value="Genomic_DNA"/>
</dbReference>
<keyword evidence="11" id="KW-0539">Nucleus</keyword>
<gene>
    <name evidence="13" type="ORF">APICC_09270</name>
</gene>
<dbReference type="Proteomes" id="UP000242457">
    <property type="component" value="Unassembled WGS sequence"/>
</dbReference>
<comment type="subcellular location">
    <subcellularLocation>
        <location evidence="3">Cytoplasm</location>
    </subcellularLocation>
    <subcellularLocation>
        <location evidence="2">Mitochondrion</location>
    </subcellularLocation>
    <subcellularLocation>
        <location evidence="1">Nucleus</location>
    </subcellularLocation>
</comment>
<dbReference type="Pfam" id="PF14784">
    <property type="entry name" value="ECSIT_C"/>
    <property type="match status" value="1"/>
</dbReference>
<accession>A0A2A3ELS3</accession>
<proteinExistence type="inferred from homology"/>
<evidence type="ECO:0000256" key="9">
    <source>
        <dbReference type="ARBA" id="ARBA00022946"/>
    </source>
</evidence>
<evidence type="ECO:0000256" key="8">
    <source>
        <dbReference type="ARBA" id="ARBA00022859"/>
    </source>
</evidence>
<keyword evidence="6" id="KW-0963">Cytoplasm</keyword>
<dbReference type="STRING" id="94128.A0A2A3ELS3"/>
<protein>
    <recommendedName>
        <fullName evidence="5">Evolutionarily conserved signaling intermediate in Toll pathway, mitochondrial</fullName>
    </recommendedName>
</protein>
<evidence type="ECO:0000256" key="4">
    <source>
        <dbReference type="ARBA" id="ARBA00007674"/>
    </source>
</evidence>
<dbReference type="GO" id="GO:0005634">
    <property type="term" value="C:nucleus"/>
    <property type="evidence" value="ECO:0007669"/>
    <property type="project" value="UniProtKB-SubCell"/>
</dbReference>
<evidence type="ECO:0000256" key="10">
    <source>
        <dbReference type="ARBA" id="ARBA00023128"/>
    </source>
</evidence>
<dbReference type="PANTHER" id="PTHR13113">
    <property type="entry name" value="ECSIT EVOLUTIONARILY CONSERVED SIGNALING INTERMEDIATE IN TOLL PATHWAYS"/>
    <property type="match status" value="1"/>
</dbReference>
<name>A0A2A3ELS3_APICC</name>
<dbReference type="GO" id="GO:0045087">
    <property type="term" value="P:innate immune response"/>
    <property type="evidence" value="ECO:0007669"/>
    <property type="project" value="UniProtKB-KW"/>
</dbReference>
<evidence type="ECO:0000256" key="3">
    <source>
        <dbReference type="ARBA" id="ARBA00004496"/>
    </source>
</evidence>
<keyword evidence="14" id="KW-1185">Reference proteome</keyword>
<evidence type="ECO:0000256" key="7">
    <source>
        <dbReference type="ARBA" id="ARBA00022588"/>
    </source>
</evidence>
<keyword evidence="8" id="KW-0391">Immunity</keyword>
<evidence type="ECO:0000256" key="2">
    <source>
        <dbReference type="ARBA" id="ARBA00004173"/>
    </source>
</evidence>
<dbReference type="InterPro" id="IPR046448">
    <property type="entry name" value="ECSIT_N"/>
</dbReference>
<keyword evidence="10" id="KW-0496">Mitochondrion</keyword>
<dbReference type="PANTHER" id="PTHR13113:SF1">
    <property type="entry name" value="EVOLUTIONARILY CONSERVED SIGNALING INTERMEDIATE IN TOLL PATHWAY, MITOCHONDRIAL"/>
    <property type="match status" value="1"/>
</dbReference>
<feature type="domain" description="ECSIT C-terminal" evidence="12">
    <location>
        <begin position="238"/>
        <end position="356"/>
    </location>
</feature>
<dbReference type="GO" id="GO:0007178">
    <property type="term" value="P:cell surface receptor protein serine/threonine kinase signaling pathway"/>
    <property type="evidence" value="ECO:0007669"/>
    <property type="project" value="TreeGrafter"/>
</dbReference>